<accession>A0AAW7X0G4</accession>
<proteinExistence type="predicted"/>
<dbReference type="AlphaFoldDB" id="A0AAW7X0G4"/>
<dbReference type="Proteomes" id="UP001169760">
    <property type="component" value="Unassembled WGS sequence"/>
</dbReference>
<sequence>MTLENRLTSTPSFFCELIEMIYRAEGVEPDAEESTEESRNIATNAYNLLGTPYYCRSNE</sequence>
<evidence type="ECO:0000313" key="1">
    <source>
        <dbReference type="EMBL" id="MDO6421251.1"/>
    </source>
</evidence>
<protein>
    <submittedName>
        <fullName evidence="1">Uncharacterized protein</fullName>
    </submittedName>
</protein>
<name>A0AAW7X0G4_9GAMM</name>
<dbReference type="RefSeq" id="WP_216064024.1">
    <property type="nucleotide sequence ID" value="NZ_JAHKPP010000027.1"/>
</dbReference>
<evidence type="ECO:0000313" key="2">
    <source>
        <dbReference type="Proteomes" id="UP001169760"/>
    </source>
</evidence>
<organism evidence="1 2">
    <name type="scientific">Saccharophagus degradans</name>
    <dbReference type="NCBI Taxonomy" id="86304"/>
    <lineage>
        <taxon>Bacteria</taxon>
        <taxon>Pseudomonadati</taxon>
        <taxon>Pseudomonadota</taxon>
        <taxon>Gammaproteobacteria</taxon>
        <taxon>Cellvibrionales</taxon>
        <taxon>Cellvibrionaceae</taxon>
        <taxon>Saccharophagus</taxon>
    </lineage>
</organism>
<comment type="caution">
    <text evidence="1">The sequence shown here is derived from an EMBL/GenBank/DDBJ whole genome shotgun (WGS) entry which is preliminary data.</text>
</comment>
<gene>
    <name evidence="1" type="ORF">Q4521_02065</name>
</gene>
<reference evidence="1" key="1">
    <citation type="submission" date="2023-07" db="EMBL/GenBank/DDBJ databases">
        <title>Genome content predicts the carbon catabolic preferences of heterotrophic bacteria.</title>
        <authorList>
            <person name="Gralka M."/>
        </authorList>
    </citation>
    <scope>NUCLEOTIDE SEQUENCE</scope>
    <source>
        <strain evidence="1">I3M17_2</strain>
    </source>
</reference>
<dbReference type="EMBL" id="JAUOPB010000001">
    <property type="protein sequence ID" value="MDO6421251.1"/>
    <property type="molecule type" value="Genomic_DNA"/>
</dbReference>